<dbReference type="SUPFAM" id="SSF53474">
    <property type="entry name" value="alpha/beta-Hydrolases"/>
    <property type="match status" value="1"/>
</dbReference>
<dbReference type="Proteomes" id="UP001345827">
    <property type="component" value="Unassembled WGS sequence"/>
</dbReference>
<gene>
    <name evidence="5" type="ORF">LTR25_004451</name>
</gene>
<dbReference type="InterPro" id="IPR000639">
    <property type="entry name" value="Epox_hydrolase-like"/>
</dbReference>
<dbReference type="PANTHER" id="PTHR43329">
    <property type="entry name" value="EPOXIDE HYDROLASE"/>
    <property type="match status" value="1"/>
</dbReference>
<dbReference type="Gene3D" id="3.40.50.1820">
    <property type="entry name" value="alpha/beta hydrolase"/>
    <property type="match status" value="1"/>
</dbReference>
<evidence type="ECO:0000313" key="6">
    <source>
        <dbReference type="Proteomes" id="UP001345827"/>
    </source>
</evidence>
<keyword evidence="6" id="KW-1185">Reference proteome</keyword>
<evidence type="ECO:0000313" key="5">
    <source>
        <dbReference type="EMBL" id="KAK5538907.1"/>
    </source>
</evidence>
<reference evidence="5 6" key="1">
    <citation type="submission" date="2023-06" db="EMBL/GenBank/DDBJ databases">
        <title>Black Yeasts Isolated from many extreme environments.</title>
        <authorList>
            <person name="Coleine C."/>
            <person name="Stajich J.E."/>
            <person name="Selbmann L."/>
        </authorList>
    </citation>
    <scope>NUCLEOTIDE SEQUENCE [LARGE SCALE GENOMIC DNA]</scope>
    <source>
        <strain evidence="5 6">CCFEE 5887</strain>
    </source>
</reference>
<feature type="compositionally biased region" description="Polar residues" evidence="3">
    <location>
        <begin position="1"/>
        <end position="12"/>
    </location>
</feature>
<dbReference type="Pfam" id="PF00561">
    <property type="entry name" value="Abhydrolase_1"/>
    <property type="match status" value="1"/>
</dbReference>
<evidence type="ECO:0000256" key="3">
    <source>
        <dbReference type="SAM" id="MobiDB-lite"/>
    </source>
</evidence>
<sequence>MTAALNLSNKQSKAPKAERSTMTKISRHDFTHDTIRSPFKTISYLEAGPSDGPLMIFVHGWPAVAATWRAQITTFAGLGFHVVAPDMPGYGGSTIKSKDKADYSMQSLVTAMVMLLKHLGRDEAVWVGHDWGAAVVWALLAHEPQTCTGVVNLCLPYRTLELGVDELLKYANRELYPEDEYPNAQWDYVKFCTDADGANFDKAVQFYESDIGNLMKALFRPHSPEGHGKRAFTSTVSKDGGWFGGAEKPPPTDLKDSLLDAEMLKELTEAFEKEDGGFWAPTAYYLNDDANKVWAEDWSVNEGVVSVPTLFVEASQDHVVGSYNSTIKEPMESFCRRHTNVSIEAGHWVALERPEQTNAAIARWILTAIPRAWPYEKATPLKELKSEPTKVSTE</sequence>
<organism evidence="5 6">
    <name type="scientific">Vermiconidia calcicola</name>
    <dbReference type="NCBI Taxonomy" id="1690605"/>
    <lineage>
        <taxon>Eukaryota</taxon>
        <taxon>Fungi</taxon>
        <taxon>Dikarya</taxon>
        <taxon>Ascomycota</taxon>
        <taxon>Pezizomycotina</taxon>
        <taxon>Dothideomycetes</taxon>
        <taxon>Dothideomycetidae</taxon>
        <taxon>Mycosphaerellales</taxon>
        <taxon>Extremaceae</taxon>
        <taxon>Vermiconidia</taxon>
    </lineage>
</organism>
<dbReference type="EMBL" id="JAXLQG010000006">
    <property type="protein sequence ID" value="KAK5538907.1"/>
    <property type="molecule type" value="Genomic_DNA"/>
</dbReference>
<dbReference type="AlphaFoldDB" id="A0AAV9QCY2"/>
<dbReference type="GO" id="GO:0016787">
    <property type="term" value="F:hydrolase activity"/>
    <property type="evidence" value="ECO:0007669"/>
    <property type="project" value="UniProtKB-KW"/>
</dbReference>
<dbReference type="InterPro" id="IPR029058">
    <property type="entry name" value="AB_hydrolase_fold"/>
</dbReference>
<comment type="similarity">
    <text evidence="2">Belongs to the AB hydrolase superfamily. Epoxide hydrolase family.</text>
</comment>
<dbReference type="PRINTS" id="PR00412">
    <property type="entry name" value="EPOXHYDRLASE"/>
</dbReference>
<protein>
    <recommendedName>
        <fullName evidence="4">AB hydrolase-1 domain-containing protein</fullName>
    </recommendedName>
</protein>
<evidence type="ECO:0000256" key="2">
    <source>
        <dbReference type="ARBA" id="ARBA00038334"/>
    </source>
</evidence>
<name>A0AAV9QCY2_9PEZI</name>
<evidence type="ECO:0000256" key="1">
    <source>
        <dbReference type="ARBA" id="ARBA00022801"/>
    </source>
</evidence>
<comment type="caution">
    <text evidence="5">The sequence shown here is derived from an EMBL/GenBank/DDBJ whole genome shotgun (WGS) entry which is preliminary data.</text>
</comment>
<dbReference type="InterPro" id="IPR000073">
    <property type="entry name" value="AB_hydrolase_1"/>
</dbReference>
<keyword evidence="1" id="KW-0378">Hydrolase</keyword>
<feature type="domain" description="AB hydrolase-1" evidence="4">
    <location>
        <begin position="53"/>
        <end position="354"/>
    </location>
</feature>
<accession>A0AAV9QCY2</accession>
<feature type="region of interest" description="Disordered" evidence="3">
    <location>
        <begin position="1"/>
        <end position="23"/>
    </location>
</feature>
<proteinExistence type="inferred from homology"/>
<evidence type="ECO:0000259" key="4">
    <source>
        <dbReference type="Pfam" id="PF00561"/>
    </source>
</evidence>